<evidence type="ECO:0000256" key="8">
    <source>
        <dbReference type="ARBA" id="ARBA00023170"/>
    </source>
</evidence>
<evidence type="ECO:0000256" key="9">
    <source>
        <dbReference type="ARBA" id="ARBA00023224"/>
    </source>
</evidence>
<keyword evidence="7" id="KW-0472">Membrane</keyword>
<dbReference type="AlphaFoldDB" id="Q7PGL4"/>
<dbReference type="PaxDb" id="7165-AGAP002722-PA"/>
<dbReference type="GO" id="GO:0005549">
    <property type="term" value="F:odorant binding"/>
    <property type="evidence" value="ECO:0007669"/>
    <property type="project" value="InterPro"/>
</dbReference>
<dbReference type="InterPro" id="IPR004117">
    <property type="entry name" value="7tm6_olfct_rcpt"/>
</dbReference>
<keyword evidence="8" id="KW-0675">Receptor</keyword>
<keyword evidence="2" id="KW-1003">Cell membrane</keyword>
<evidence type="ECO:0000256" key="2">
    <source>
        <dbReference type="ARBA" id="ARBA00022475"/>
    </source>
</evidence>
<dbReference type="GO" id="GO:0005886">
    <property type="term" value="C:plasma membrane"/>
    <property type="evidence" value="ECO:0007669"/>
    <property type="project" value="UniProtKB-SubCell"/>
</dbReference>
<proteinExistence type="predicted"/>
<evidence type="ECO:0000256" key="6">
    <source>
        <dbReference type="ARBA" id="ARBA00022989"/>
    </source>
</evidence>
<evidence type="ECO:0000256" key="5">
    <source>
        <dbReference type="ARBA" id="ARBA00022725"/>
    </source>
</evidence>
<keyword evidence="5" id="KW-0552">Olfaction</keyword>
<comment type="caution">
    <text evidence="10">The sequence shown here is derived from an EMBL/GenBank/DDBJ whole genome shotgun (WGS) entry which is preliminary data.</text>
</comment>
<gene>
    <name evidence="10" type="primary">GPROR28</name>
    <name evidence="10" type="ORF">AgaP_AGAP002722</name>
</gene>
<keyword evidence="4" id="KW-0812">Transmembrane</keyword>
<protein>
    <submittedName>
        <fullName evidence="10">AGAP002722-PA</fullName>
    </submittedName>
</protein>
<evidence type="ECO:0000256" key="7">
    <source>
        <dbReference type="ARBA" id="ARBA00023136"/>
    </source>
</evidence>
<dbReference type="eggNOG" id="ENOG502SAW0">
    <property type="taxonomic scope" value="Eukaryota"/>
</dbReference>
<name>Q7PGL4_ANOGA</name>
<evidence type="ECO:0000313" key="10">
    <source>
        <dbReference type="EMBL" id="EAA44886.1"/>
    </source>
</evidence>
<reference evidence="10" key="2">
    <citation type="submission" date="2002-03" db="EMBL/GenBank/DDBJ databases">
        <authorList>
            <consortium name="The Anopheles Genome Sequencing Consortium"/>
        </authorList>
    </citation>
    <scope>NUCLEOTIDE SEQUENCE</scope>
    <source>
        <strain evidence="10">PEST</strain>
    </source>
</reference>
<evidence type="ECO:0000256" key="1">
    <source>
        <dbReference type="ARBA" id="ARBA00004651"/>
    </source>
</evidence>
<organism evidence="10">
    <name type="scientific">Anopheles gambiae</name>
    <name type="common">African malaria mosquito</name>
    <dbReference type="NCBI Taxonomy" id="7165"/>
    <lineage>
        <taxon>Eukaryota</taxon>
        <taxon>Metazoa</taxon>
        <taxon>Ecdysozoa</taxon>
        <taxon>Arthropoda</taxon>
        <taxon>Hexapoda</taxon>
        <taxon>Insecta</taxon>
        <taxon>Pterygota</taxon>
        <taxon>Neoptera</taxon>
        <taxon>Endopterygota</taxon>
        <taxon>Diptera</taxon>
        <taxon>Nematocera</taxon>
        <taxon>Culicoidea</taxon>
        <taxon>Culicidae</taxon>
        <taxon>Anophelinae</taxon>
        <taxon>Anopheles</taxon>
    </lineage>
</organism>
<dbReference type="GO" id="GO:0007165">
    <property type="term" value="P:signal transduction"/>
    <property type="evidence" value="ECO:0007669"/>
    <property type="project" value="UniProtKB-KW"/>
</dbReference>
<sequence>MARLVLHEVRYVLMAMLYISRGMATKIQNSPIDLYVYWFLTFIPIASLCVPQIIFRVKMLKQTKQIIHFYLSLQFTYLVVDTKSLIDFISVLVPITEILLTNGKMIICNVKRGKIINLINQVQVAWDECAKSEHLEIQTLITTTAKKSKIFVIIYTTSFLLICVEYSSMPLFKLIYHSAVYGKQSNYTIALPYLSRFAYSTESTTSFAWTYFFILIGVYLLALTLSGFDSLFSTLVMHIKMMFKVLKFEIEQLGLDLSAGKSHVELQAKLKQIILKHKTNLSLIEQLEDGFSFFLMAQFLTSSILVCVVLYELTMVFGWNEDTFKTVTYLPGAILQLFLFCWYAQQITEEARLVSDHIYNIPWYLADPKLQKDILTFMVKAQKPTGVTASKFYMVTLQTFQRISSTSYSYFTLLQTINQQ</sequence>
<reference evidence="10" key="5">
    <citation type="submission" date="2011-05" db="EMBL/GenBank/DDBJ databases">
        <authorList>
            <consortium name="VectorBase"/>
        </authorList>
    </citation>
    <scope>NUCLEOTIDE SEQUENCE</scope>
    <source>
        <strain evidence="10">PEST</strain>
    </source>
</reference>
<comment type="subcellular location">
    <subcellularLocation>
        <location evidence="1">Cell membrane</location>
        <topology evidence="1">Multi-pass membrane protein</topology>
    </subcellularLocation>
</comment>
<dbReference type="Pfam" id="PF02949">
    <property type="entry name" value="7tm_6"/>
    <property type="match status" value="1"/>
</dbReference>
<accession>Q7PGL4</accession>
<keyword evidence="3" id="KW-0716">Sensory transduction</keyword>
<reference evidence="10" key="1">
    <citation type="journal article" date="2002" name="Science">
        <title>The genome sequence of the malaria mosquito Anopheles gambiae.</title>
        <authorList>
            <person name="Holt R.A."/>
            <person name="Subramanian G.M."/>
            <person name="Halpern A."/>
            <person name="Sutton G.G."/>
            <person name="Charlab R."/>
            <person name="Nusskern D.R."/>
            <person name="Wincker P."/>
            <person name="Clark A.G."/>
            <person name="Ribeiro J.M."/>
            <person name="Wides R."/>
            <person name="Salzberg S.L."/>
            <person name="Loftus B."/>
            <person name="Yandell M."/>
            <person name="Majoros W.H."/>
            <person name="Rusch D.B."/>
            <person name="Lai Z."/>
            <person name="Kraft C.L."/>
            <person name="Abril J.F."/>
            <person name="Anthouard V."/>
            <person name="Arensburger P."/>
            <person name="Atkinson P.W."/>
            <person name="Baden H."/>
            <person name="de Berardinis V."/>
            <person name="Baldwin D."/>
            <person name="Benes V."/>
            <person name="Biedler J."/>
            <person name="Blass C."/>
            <person name="Bolanos R."/>
            <person name="Boscus D."/>
            <person name="Barnstead M."/>
            <person name="Cai S."/>
            <person name="Center A."/>
            <person name="Chaturverdi K."/>
            <person name="Christophides G.K."/>
            <person name="Chrystal M.A."/>
            <person name="Clamp M."/>
            <person name="Cravchik A."/>
            <person name="Curwen V."/>
            <person name="Dana A."/>
            <person name="Delcher A."/>
            <person name="Dew I."/>
            <person name="Evans C.A."/>
            <person name="Flanigan M."/>
            <person name="Grundschober-Freimoser A."/>
            <person name="Friedli L."/>
            <person name="Gu Z."/>
            <person name="Guan P."/>
            <person name="Guigo R."/>
            <person name="Hillenmeyer M.E."/>
            <person name="Hladun S.L."/>
            <person name="Hogan J.R."/>
            <person name="Hong Y.S."/>
            <person name="Hoover J."/>
            <person name="Jaillon O."/>
            <person name="Ke Z."/>
            <person name="Kodira C."/>
            <person name="Kokoza E."/>
            <person name="Koutsos A."/>
            <person name="Letunic I."/>
            <person name="Levitsky A."/>
            <person name="Liang Y."/>
            <person name="Lin J.J."/>
            <person name="Lobo N.F."/>
            <person name="Lopez J.R."/>
            <person name="Malek J.A."/>
            <person name="McIntosh T.C."/>
            <person name="Meister S."/>
            <person name="Miller J."/>
            <person name="Mobarry C."/>
            <person name="Mongin E."/>
            <person name="Murphy S.D."/>
            <person name="O'Brochta D.A."/>
            <person name="Pfannkoch C."/>
            <person name="Qi R."/>
            <person name="Regier M.A."/>
            <person name="Remington K."/>
            <person name="Shao H."/>
            <person name="Sharakhova M.V."/>
            <person name="Sitter C.D."/>
            <person name="Shetty J."/>
            <person name="Smith T.J."/>
            <person name="Strong R."/>
            <person name="Sun J."/>
            <person name="Thomasova D."/>
            <person name="Ton L.Q."/>
            <person name="Topalis P."/>
            <person name="Tu Z."/>
            <person name="Unger M.F."/>
            <person name="Walenz B."/>
            <person name="Wang A."/>
            <person name="Wang J."/>
            <person name="Wang M."/>
            <person name="Wang X."/>
            <person name="Woodford K.J."/>
            <person name="Wortman J.R."/>
            <person name="Wu M."/>
            <person name="Yao A."/>
            <person name="Zdobnov E.M."/>
            <person name="Zhang H."/>
            <person name="Zhao Q."/>
            <person name="Zhao S."/>
            <person name="Zhu S.C."/>
            <person name="Zhimulev I."/>
            <person name="Coluzzi M."/>
            <person name="della Torre A."/>
            <person name="Roth C.W."/>
            <person name="Louis C."/>
            <person name="Kalush F."/>
            <person name="Mural R.J."/>
            <person name="Myers E.W."/>
            <person name="Adams M.D."/>
            <person name="Smith H.O."/>
            <person name="Broder S."/>
            <person name="Gardner M.J."/>
            <person name="Fraser C.M."/>
            <person name="Birney E."/>
            <person name="Bork P."/>
            <person name="Brey P.T."/>
            <person name="Venter J.C."/>
            <person name="Weissenbach J."/>
            <person name="Kafatos F.C."/>
            <person name="Collins F.H."/>
            <person name="Hoffman S.L."/>
        </authorList>
    </citation>
    <scope>NUCLEOTIDE SEQUENCE [LARGE SCALE GENOMIC DNA]</scope>
    <source>
        <strain evidence="10">PEST</strain>
    </source>
</reference>
<dbReference type="EMBL" id="AAAB01008859">
    <property type="protein sequence ID" value="EAA44886.1"/>
    <property type="molecule type" value="Genomic_DNA"/>
</dbReference>
<reference evidence="10" key="3">
    <citation type="journal article" date="2004" name="Trends Parasitol.">
        <title>The Anopheles gambiae genome: an update.</title>
        <authorList>
            <person name="Mongin E."/>
            <person name="Louis C."/>
            <person name="Holt R.A."/>
            <person name="Birney E."/>
            <person name="Collins F.H."/>
        </authorList>
    </citation>
    <scope>NUCLEOTIDE SEQUENCE</scope>
    <source>
        <strain evidence="10">PEST</strain>
    </source>
</reference>
<keyword evidence="9" id="KW-0807">Transducer</keyword>
<evidence type="ECO:0000256" key="4">
    <source>
        <dbReference type="ARBA" id="ARBA00022692"/>
    </source>
</evidence>
<dbReference type="VEuPathDB" id="VectorBase:AGAMI1_013654"/>
<dbReference type="VEuPathDB" id="VectorBase:AGAP002722"/>
<evidence type="ECO:0000256" key="3">
    <source>
        <dbReference type="ARBA" id="ARBA00022606"/>
    </source>
</evidence>
<dbReference type="PANTHER" id="PTHR21137:SF35">
    <property type="entry name" value="ODORANT RECEPTOR 19A-RELATED"/>
    <property type="match status" value="1"/>
</dbReference>
<dbReference type="PhylomeDB" id="Q7PGL4"/>
<keyword evidence="6" id="KW-1133">Transmembrane helix</keyword>
<dbReference type="PANTHER" id="PTHR21137">
    <property type="entry name" value="ODORANT RECEPTOR"/>
    <property type="match status" value="1"/>
</dbReference>
<reference evidence="10" key="4">
    <citation type="journal article" date="2007" name="Genome Biol.">
        <title>Update of the Anopheles gambiae PEST genome assembly.</title>
        <authorList>
            <person name="Sharakhova M.V."/>
            <person name="Hammond M.P."/>
            <person name="Lobo N.F."/>
            <person name="Krzywinski J."/>
            <person name="Unger M.F."/>
            <person name="Hillenmeyer M.E."/>
            <person name="Bruggner R.V."/>
            <person name="Birney E."/>
            <person name="Collins F.H."/>
        </authorList>
    </citation>
    <scope>NUCLEOTIDE SEQUENCE</scope>
    <source>
        <strain evidence="10">PEST</strain>
    </source>
</reference>
<dbReference type="GO" id="GO:0004984">
    <property type="term" value="F:olfactory receptor activity"/>
    <property type="evidence" value="ECO:0007669"/>
    <property type="project" value="InterPro"/>
</dbReference>